<reference evidence="2 3" key="1">
    <citation type="submission" date="2019-05" db="EMBL/GenBank/DDBJ databases">
        <title>Mikania micrantha, genome provides insights into the molecular mechanism of rapid growth.</title>
        <authorList>
            <person name="Liu B."/>
        </authorList>
    </citation>
    <scope>NUCLEOTIDE SEQUENCE [LARGE SCALE GENOMIC DNA]</scope>
    <source>
        <strain evidence="2">NLD-2019</strain>
        <tissue evidence="2">Leaf</tissue>
    </source>
</reference>
<accession>A0A5N6P080</accession>
<name>A0A5N6P080_9ASTR</name>
<keyword evidence="3" id="KW-1185">Reference proteome</keyword>
<dbReference type="Proteomes" id="UP000326396">
    <property type="component" value="Linkage Group LG15"/>
</dbReference>
<dbReference type="EMBL" id="SZYD01000007">
    <property type="protein sequence ID" value="KAD5802639.1"/>
    <property type="molecule type" value="Genomic_DNA"/>
</dbReference>
<feature type="region of interest" description="Disordered" evidence="1">
    <location>
        <begin position="1"/>
        <end position="36"/>
    </location>
</feature>
<gene>
    <name evidence="2" type="ORF">E3N88_13999</name>
</gene>
<dbReference type="AlphaFoldDB" id="A0A5N6P080"/>
<protein>
    <submittedName>
        <fullName evidence="2">Uncharacterized protein</fullName>
    </submittedName>
</protein>
<evidence type="ECO:0000313" key="3">
    <source>
        <dbReference type="Proteomes" id="UP000326396"/>
    </source>
</evidence>
<comment type="caution">
    <text evidence="2">The sequence shown here is derived from an EMBL/GenBank/DDBJ whole genome shotgun (WGS) entry which is preliminary data.</text>
</comment>
<organism evidence="2 3">
    <name type="scientific">Mikania micrantha</name>
    <name type="common">bitter vine</name>
    <dbReference type="NCBI Taxonomy" id="192012"/>
    <lineage>
        <taxon>Eukaryota</taxon>
        <taxon>Viridiplantae</taxon>
        <taxon>Streptophyta</taxon>
        <taxon>Embryophyta</taxon>
        <taxon>Tracheophyta</taxon>
        <taxon>Spermatophyta</taxon>
        <taxon>Magnoliopsida</taxon>
        <taxon>eudicotyledons</taxon>
        <taxon>Gunneridae</taxon>
        <taxon>Pentapetalae</taxon>
        <taxon>asterids</taxon>
        <taxon>campanulids</taxon>
        <taxon>Asterales</taxon>
        <taxon>Asteraceae</taxon>
        <taxon>Asteroideae</taxon>
        <taxon>Heliantheae alliance</taxon>
        <taxon>Eupatorieae</taxon>
        <taxon>Mikania</taxon>
    </lineage>
</organism>
<sequence length="111" mass="12378">MTLAEGSRRVGGSRRCSAAGGRGAHGRGGDFRLHRPHGKSATEEVWNVDLGLKKDAHCPLMVLFALEGRKMFQELPTPQRYKKYEWVDTTRVDGFQGEMAKDLSILTMSKT</sequence>
<proteinExistence type="predicted"/>
<evidence type="ECO:0000256" key="1">
    <source>
        <dbReference type="SAM" id="MobiDB-lite"/>
    </source>
</evidence>
<evidence type="ECO:0000313" key="2">
    <source>
        <dbReference type="EMBL" id="KAD5802639.1"/>
    </source>
</evidence>